<feature type="transmembrane region" description="Helical" evidence="5">
    <location>
        <begin position="158"/>
        <end position="180"/>
    </location>
</feature>
<dbReference type="PANTHER" id="PTHR23503">
    <property type="entry name" value="SOLUTE CARRIER FAMILY 2"/>
    <property type="match status" value="1"/>
</dbReference>
<name>A0AAV5VVQ6_9BILA</name>
<dbReference type="GO" id="GO:0015149">
    <property type="term" value="F:hexose transmembrane transporter activity"/>
    <property type="evidence" value="ECO:0007669"/>
    <property type="project" value="TreeGrafter"/>
</dbReference>
<dbReference type="Pfam" id="PF00083">
    <property type="entry name" value="Sugar_tr"/>
    <property type="match status" value="1"/>
</dbReference>
<feature type="non-terminal residue" evidence="7">
    <location>
        <position position="488"/>
    </location>
</feature>
<evidence type="ECO:0000313" key="8">
    <source>
        <dbReference type="Proteomes" id="UP001432322"/>
    </source>
</evidence>
<feature type="domain" description="Major facilitator superfamily (MFS) profile" evidence="6">
    <location>
        <begin position="17"/>
        <end position="485"/>
    </location>
</feature>
<protein>
    <recommendedName>
        <fullName evidence="6">Major facilitator superfamily (MFS) profile domain-containing protein</fullName>
    </recommendedName>
</protein>
<dbReference type="GO" id="GO:0016020">
    <property type="term" value="C:membrane"/>
    <property type="evidence" value="ECO:0007669"/>
    <property type="project" value="UniProtKB-SubCell"/>
</dbReference>
<feature type="transmembrane region" description="Helical" evidence="5">
    <location>
        <begin position="317"/>
        <end position="336"/>
    </location>
</feature>
<feature type="transmembrane region" description="Helical" evidence="5">
    <location>
        <begin position="17"/>
        <end position="34"/>
    </location>
</feature>
<keyword evidence="8" id="KW-1185">Reference proteome</keyword>
<feature type="transmembrane region" description="Helical" evidence="5">
    <location>
        <begin position="129"/>
        <end position="146"/>
    </location>
</feature>
<organism evidence="7 8">
    <name type="scientific">Pristionchus fissidentatus</name>
    <dbReference type="NCBI Taxonomy" id="1538716"/>
    <lineage>
        <taxon>Eukaryota</taxon>
        <taxon>Metazoa</taxon>
        <taxon>Ecdysozoa</taxon>
        <taxon>Nematoda</taxon>
        <taxon>Chromadorea</taxon>
        <taxon>Rhabditida</taxon>
        <taxon>Rhabditina</taxon>
        <taxon>Diplogasteromorpha</taxon>
        <taxon>Diplogasteroidea</taxon>
        <taxon>Neodiplogasteridae</taxon>
        <taxon>Pristionchus</taxon>
    </lineage>
</organism>
<feature type="transmembrane region" description="Helical" evidence="5">
    <location>
        <begin position="429"/>
        <end position="448"/>
    </location>
</feature>
<feature type="transmembrane region" description="Helical" evidence="5">
    <location>
        <begin position="343"/>
        <end position="363"/>
    </location>
</feature>
<dbReference type="AlphaFoldDB" id="A0AAV5VVQ6"/>
<evidence type="ECO:0000256" key="3">
    <source>
        <dbReference type="ARBA" id="ARBA00022989"/>
    </source>
</evidence>
<feature type="transmembrane region" description="Helical" evidence="5">
    <location>
        <begin position="186"/>
        <end position="208"/>
    </location>
</feature>
<comment type="caution">
    <text evidence="7">The sequence shown here is derived from an EMBL/GenBank/DDBJ whole genome shotgun (WGS) entry which is preliminary data.</text>
</comment>
<keyword evidence="2 5" id="KW-0812">Transmembrane</keyword>
<dbReference type="PROSITE" id="PS50850">
    <property type="entry name" value="MFS"/>
    <property type="match status" value="1"/>
</dbReference>
<feature type="transmembrane region" description="Helical" evidence="5">
    <location>
        <begin position="279"/>
        <end position="297"/>
    </location>
</feature>
<dbReference type="InterPro" id="IPR005829">
    <property type="entry name" value="Sugar_transporter_CS"/>
</dbReference>
<dbReference type="InterPro" id="IPR036259">
    <property type="entry name" value="MFS_trans_sf"/>
</dbReference>
<gene>
    <name evidence="7" type="ORF">PFISCL1PPCAC_13766</name>
</gene>
<proteinExistence type="predicted"/>
<dbReference type="Proteomes" id="UP001432322">
    <property type="component" value="Unassembled WGS sequence"/>
</dbReference>
<dbReference type="SUPFAM" id="SSF103473">
    <property type="entry name" value="MFS general substrate transporter"/>
    <property type="match status" value="1"/>
</dbReference>
<feature type="transmembrane region" description="Helical" evidence="5">
    <location>
        <begin position="65"/>
        <end position="86"/>
    </location>
</feature>
<dbReference type="InterPro" id="IPR005828">
    <property type="entry name" value="MFS_sugar_transport-like"/>
</dbReference>
<dbReference type="InterPro" id="IPR045263">
    <property type="entry name" value="GLUT"/>
</dbReference>
<dbReference type="PANTHER" id="PTHR23503:SF108">
    <property type="entry name" value="MAJOR FACILITATOR SUPERFAMILY (MFS) PROFILE DOMAIN-CONTAINING PROTEIN"/>
    <property type="match status" value="1"/>
</dbReference>
<accession>A0AAV5VVQ6</accession>
<dbReference type="Gene3D" id="1.20.1250.20">
    <property type="entry name" value="MFS general substrate transporter like domains"/>
    <property type="match status" value="1"/>
</dbReference>
<evidence type="ECO:0000313" key="7">
    <source>
        <dbReference type="EMBL" id="GMT22469.1"/>
    </source>
</evidence>
<feature type="transmembrane region" description="Helical" evidence="5">
    <location>
        <begin position="454"/>
        <end position="479"/>
    </location>
</feature>
<reference evidence="7" key="1">
    <citation type="submission" date="2023-10" db="EMBL/GenBank/DDBJ databases">
        <title>Genome assembly of Pristionchus species.</title>
        <authorList>
            <person name="Yoshida K."/>
            <person name="Sommer R.J."/>
        </authorList>
    </citation>
    <scope>NUCLEOTIDE SEQUENCE</scope>
    <source>
        <strain evidence="7">RS5133</strain>
    </source>
</reference>
<feature type="transmembrane region" description="Helical" evidence="5">
    <location>
        <begin position="98"/>
        <end position="123"/>
    </location>
</feature>
<evidence type="ECO:0000256" key="4">
    <source>
        <dbReference type="ARBA" id="ARBA00023136"/>
    </source>
</evidence>
<dbReference type="EMBL" id="BTSY01000004">
    <property type="protein sequence ID" value="GMT22469.1"/>
    <property type="molecule type" value="Genomic_DNA"/>
</dbReference>
<evidence type="ECO:0000256" key="1">
    <source>
        <dbReference type="ARBA" id="ARBA00004141"/>
    </source>
</evidence>
<dbReference type="InterPro" id="IPR020846">
    <property type="entry name" value="MFS_dom"/>
</dbReference>
<keyword evidence="4 5" id="KW-0472">Membrane</keyword>
<evidence type="ECO:0000256" key="5">
    <source>
        <dbReference type="SAM" id="Phobius"/>
    </source>
</evidence>
<keyword evidence="3 5" id="KW-1133">Transmembrane helix</keyword>
<comment type="subcellular location">
    <subcellularLocation>
        <location evidence="1">Membrane</location>
        <topology evidence="1">Multi-pass membrane protein</topology>
    </subcellularLocation>
</comment>
<sequence>MGAESRTSGGESATRKLLLYGALLSFSSIFQMGYSNAYPNTSIETFKGYLNESFDGQLDPPSFSWLWSAVLNIWFIGFAVGSLLAVPIADRIGRKSCLMIGNAGNVVSATLSCLAIPLGWWWLYMGARLLFAVSAAVSMNSLILLLQESSPASLRGTMSFYAEMAFVVTNAVGVVCGMRVVLGWNLLALTGVAIVPAVVSLLIVWPFHESPKFLLLKRKDAEAAKAALKFYQNADGEECDRFLREAEEETAGDGKRGQEEAEKAAGITDFLRVQHLRKGLLLGFLALQLTSSIWPILYLSTEFLVRANIDALTAEGVSTVMLMFSTLSTVVGMVVVERFSRRRLFLSFASINVGALVLFVISACLQHSWDEAKYGCIVAICLHGVSYSFVFPVVPPLPFHVSIAVGPIAWFLTAELVPLSHRATAQSVALCANQLVGLCFSFVTLPLYDVIESFGYSGSLIFVPLFIAPGIICIAVLAWQLPETRGVE</sequence>
<feature type="transmembrane region" description="Helical" evidence="5">
    <location>
        <begin position="397"/>
        <end position="417"/>
    </location>
</feature>
<evidence type="ECO:0000259" key="6">
    <source>
        <dbReference type="PROSITE" id="PS50850"/>
    </source>
</evidence>
<evidence type="ECO:0000256" key="2">
    <source>
        <dbReference type="ARBA" id="ARBA00022692"/>
    </source>
</evidence>
<dbReference type="PROSITE" id="PS00216">
    <property type="entry name" value="SUGAR_TRANSPORT_1"/>
    <property type="match status" value="1"/>
</dbReference>